<dbReference type="PANTHER" id="PTHR42785:SF1">
    <property type="entry name" value="DNA TOPOISOMERASE"/>
    <property type="match status" value="1"/>
</dbReference>
<comment type="catalytic activity">
    <reaction evidence="1">
        <text>ATP-independent breakage of single-stranded DNA, followed by passage and rejoining.</text>
        <dbReference type="EC" id="5.6.2.1"/>
    </reaction>
</comment>
<dbReference type="Gene3D" id="2.70.20.10">
    <property type="entry name" value="Topoisomerase I, domain 3"/>
    <property type="match status" value="1"/>
</dbReference>
<dbReference type="PROSITE" id="PS52039">
    <property type="entry name" value="TOPO_IA_2"/>
    <property type="match status" value="1"/>
</dbReference>
<dbReference type="InterPro" id="IPR013824">
    <property type="entry name" value="Topo_IA_cen_sub1"/>
</dbReference>
<dbReference type="InterPro" id="IPR013497">
    <property type="entry name" value="Topo_IA_cen"/>
</dbReference>
<dbReference type="GO" id="GO:0006265">
    <property type="term" value="P:DNA topological change"/>
    <property type="evidence" value="ECO:0007669"/>
    <property type="project" value="InterPro"/>
</dbReference>
<dbReference type="SUPFAM" id="SSF56712">
    <property type="entry name" value="Prokaryotic type I DNA topoisomerase"/>
    <property type="match status" value="1"/>
</dbReference>
<evidence type="ECO:0000313" key="14">
    <source>
        <dbReference type="Proteomes" id="UP000014984"/>
    </source>
</evidence>
<name>S5MBF3_9MOLU</name>
<dbReference type="EMBL" id="CP005074">
    <property type="protein sequence ID" value="AGR41098.1"/>
    <property type="molecule type" value="Genomic_DNA"/>
</dbReference>
<proteinExistence type="inferred from homology"/>
<evidence type="ECO:0000256" key="8">
    <source>
        <dbReference type="ARBA" id="ARBA00031985"/>
    </source>
</evidence>
<dbReference type="PROSITE" id="PS00396">
    <property type="entry name" value="TOPO_IA_1"/>
    <property type="match status" value="1"/>
</dbReference>
<evidence type="ECO:0000256" key="9">
    <source>
        <dbReference type="ARBA" id="ARBA00032235"/>
    </source>
</evidence>
<keyword evidence="14" id="KW-1185">Reference proteome</keyword>
<accession>S5MBF3</accession>
<keyword evidence="5" id="KW-0238">DNA-binding</keyword>
<dbReference type="PATRIC" id="fig|1276220.3.peg.458"/>
<protein>
    <recommendedName>
        <fullName evidence="3">DNA topoisomerase</fullName>
        <ecNumber evidence="3">5.6.2.1</ecNumber>
    </recommendedName>
    <alternativeName>
        <fullName evidence="10">Omega-protein</fullName>
    </alternativeName>
    <alternativeName>
        <fullName evidence="9">Relaxing enzyme</fullName>
    </alternativeName>
    <alternativeName>
        <fullName evidence="7">Swivelase</fullName>
    </alternativeName>
    <alternativeName>
        <fullName evidence="8">Untwisting enzyme</fullName>
    </alternativeName>
</protein>
<keyword evidence="6 13" id="KW-0413">Isomerase</keyword>
<dbReference type="Gene3D" id="1.10.460.10">
    <property type="entry name" value="Topoisomerase I, domain 2"/>
    <property type="match status" value="1"/>
</dbReference>
<feature type="domain" description="Topo IA-type catalytic" evidence="12">
    <location>
        <begin position="135"/>
        <end position="556"/>
    </location>
</feature>
<evidence type="ECO:0000259" key="11">
    <source>
        <dbReference type="PROSITE" id="PS50880"/>
    </source>
</evidence>
<dbReference type="PRINTS" id="PR00417">
    <property type="entry name" value="PRTPISMRASEI"/>
</dbReference>
<feature type="domain" description="Toprim" evidence="11">
    <location>
        <begin position="2"/>
        <end position="119"/>
    </location>
</feature>
<evidence type="ECO:0000256" key="4">
    <source>
        <dbReference type="ARBA" id="ARBA00023029"/>
    </source>
</evidence>
<dbReference type="Gene3D" id="3.40.50.140">
    <property type="match status" value="1"/>
</dbReference>
<organism evidence="13 14">
    <name type="scientific">Spiroplasma taiwanense CT-1</name>
    <dbReference type="NCBI Taxonomy" id="1276220"/>
    <lineage>
        <taxon>Bacteria</taxon>
        <taxon>Bacillati</taxon>
        <taxon>Mycoplasmatota</taxon>
        <taxon>Mollicutes</taxon>
        <taxon>Entomoplasmatales</taxon>
        <taxon>Spiroplasmataceae</taxon>
        <taxon>Spiroplasma</taxon>
    </lineage>
</organism>
<dbReference type="EC" id="5.6.2.1" evidence="3"/>
<dbReference type="SMART" id="SM00493">
    <property type="entry name" value="TOPRIM"/>
    <property type="match status" value="1"/>
</dbReference>
<dbReference type="Proteomes" id="UP000014984">
    <property type="component" value="Chromosome"/>
</dbReference>
<evidence type="ECO:0000256" key="5">
    <source>
        <dbReference type="ARBA" id="ARBA00023125"/>
    </source>
</evidence>
<dbReference type="HOGENOM" id="CLU_002929_4_3_14"/>
<evidence type="ECO:0000256" key="1">
    <source>
        <dbReference type="ARBA" id="ARBA00000213"/>
    </source>
</evidence>
<dbReference type="Pfam" id="PF01751">
    <property type="entry name" value="Toprim"/>
    <property type="match status" value="1"/>
</dbReference>
<sequence length="604" mass="70335">MTKLVILESPGKIKKVNQFLNEIDKNNNYIVKASVGHVRELSQENEYNMGLKLNSMEPIFKVSLDKKTIVNQLIEYSKKAEQIIIATDPDREGEAIAWHLYQLLKPYNQNFKRMKLNAITKECVQKEILNLGSIDQNYVKSALTRQIIDRIVGFRISPVLQKTIGAASAGRVQSAVLRILCDRQNEIDNFSKKQYFYLQDEVIDQLIFKNCIYNEHNKLVINKIYDKSKILELKNNLDIKFLIQDIKETKFEENHYKPFSTADMLKASKSKLKLKANVTTNIAQSLYEKGLITYIRTDSNNLDKETKNSLINFIISYYGENKLGKLIKTQIKETDQEGHPAITPTHFEWLPGEIEKYCTESLSKNEKLLYWLIWQNTINSIYQKPSGIRKEIFLENRKNLFYTTIKSYNVLGYYEIDESLNVEENIKFNYSKNSFINVNNIKIVEDYDKPPSKLNEITLIEQLQKLEIGRPSTYKNAIEINVLRGYVDVEKNKSESMTVNDLGLKVNDFLVKNFIDVINLDFTKNMEKDLDLIATGQISDFKGYLKTFYTKLDKITSDYNYDGMKCLKCNKGYMIERSYIDKKTKNTRKFLGCSNYPECKNAEF</sequence>
<evidence type="ECO:0000313" key="13">
    <source>
        <dbReference type="EMBL" id="AGR41098.1"/>
    </source>
</evidence>
<dbReference type="InterPro" id="IPR003602">
    <property type="entry name" value="Topo_IA_DNA-bd_dom"/>
</dbReference>
<dbReference type="InterPro" id="IPR023405">
    <property type="entry name" value="Topo_IA_core_domain"/>
</dbReference>
<dbReference type="eggNOG" id="COG0550">
    <property type="taxonomic scope" value="Bacteria"/>
</dbReference>
<dbReference type="RefSeq" id="WP_020834237.1">
    <property type="nucleotide sequence ID" value="NC_021846.1"/>
</dbReference>
<dbReference type="GO" id="GO:0003677">
    <property type="term" value="F:DNA binding"/>
    <property type="evidence" value="ECO:0007669"/>
    <property type="project" value="UniProtKB-KW"/>
</dbReference>
<comment type="similarity">
    <text evidence="2">Belongs to the type IA topoisomerase family.</text>
</comment>
<evidence type="ECO:0000256" key="10">
    <source>
        <dbReference type="ARBA" id="ARBA00032877"/>
    </source>
</evidence>
<dbReference type="PANTHER" id="PTHR42785">
    <property type="entry name" value="DNA TOPOISOMERASE, TYPE IA, CORE"/>
    <property type="match status" value="1"/>
</dbReference>
<evidence type="ECO:0000256" key="3">
    <source>
        <dbReference type="ARBA" id="ARBA00012891"/>
    </source>
</evidence>
<dbReference type="InterPro" id="IPR000380">
    <property type="entry name" value="Topo_IA"/>
</dbReference>
<dbReference type="Gene3D" id="1.10.290.10">
    <property type="entry name" value="Topoisomerase I, domain 4"/>
    <property type="match status" value="1"/>
</dbReference>
<evidence type="ECO:0000256" key="7">
    <source>
        <dbReference type="ARBA" id="ARBA00030003"/>
    </source>
</evidence>
<dbReference type="InterPro" id="IPR023406">
    <property type="entry name" value="Topo_IA_AS"/>
</dbReference>
<evidence type="ECO:0000259" key="12">
    <source>
        <dbReference type="PROSITE" id="PS52039"/>
    </source>
</evidence>
<dbReference type="KEGG" id="stai:STAIW_v1c04520"/>
<gene>
    <name evidence="13" type="primary">topA</name>
    <name evidence="13" type="ORF">STAIW_v1c04520</name>
</gene>
<dbReference type="InterPro" id="IPR006171">
    <property type="entry name" value="TOPRIM_dom"/>
</dbReference>
<dbReference type="Pfam" id="PF01131">
    <property type="entry name" value="Topoisom_bac"/>
    <property type="match status" value="1"/>
</dbReference>
<reference evidence="13 14" key="1">
    <citation type="journal article" date="2013" name="Genome Biol. Evol.">
        <title>Comparison of metabolic capacities and inference of gene content evolution in mosquito-associated Spiroplasma diminutum and S. taiwanense.</title>
        <authorList>
            <person name="Lo W.S."/>
            <person name="Ku C."/>
            <person name="Chen L.L."/>
            <person name="Chang T.H."/>
            <person name="Kuo C.H."/>
        </authorList>
    </citation>
    <scope>NUCLEOTIDE SEQUENCE [LARGE SCALE GENOMIC DNA]</scope>
    <source>
        <strain evidence="13">CT-1</strain>
    </source>
</reference>
<dbReference type="STRING" id="1276220.STAIW_v1c04520"/>
<evidence type="ECO:0000256" key="2">
    <source>
        <dbReference type="ARBA" id="ARBA00009446"/>
    </source>
</evidence>
<dbReference type="PROSITE" id="PS50880">
    <property type="entry name" value="TOPRIM"/>
    <property type="match status" value="1"/>
</dbReference>
<dbReference type="OrthoDB" id="9804262at2"/>
<dbReference type="AlphaFoldDB" id="S5MBF3"/>
<dbReference type="GO" id="GO:0003917">
    <property type="term" value="F:DNA topoisomerase type I (single strand cut, ATP-independent) activity"/>
    <property type="evidence" value="ECO:0007669"/>
    <property type="project" value="UniProtKB-EC"/>
</dbReference>
<dbReference type="Gene3D" id="3.30.65.10">
    <property type="entry name" value="Bacterial Topoisomerase I, domain 1"/>
    <property type="match status" value="1"/>
</dbReference>
<dbReference type="InterPro" id="IPR013826">
    <property type="entry name" value="Topo_IA_cen_sub3"/>
</dbReference>
<dbReference type="SMART" id="SM00437">
    <property type="entry name" value="TOP1Ac"/>
    <property type="match status" value="1"/>
</dbReference>
<keyword evidence="4" id="KW-0799">Topoisomerase</keyword>
<dbReference type="InterPro" id="IPR013825">
    <property type="entry name" value="Topo_IA_cen_sub2"/>
</dbReference>
<dbReference type="InterPro" id="IPR003601">
    <property type="entry name" value="Topo_IA_2"/>
</dbReference>
<dbReference type="SMART" id="SM00436">
    <property type="entry name" value="TOP1Bc"/>
    <property type="match status" value="1"/>
</dbReference>
<evidence type="ECO:0000256" key="6">
    <source>
        <dbReference type="ARBA" id="ARBA00023235"/>
    </source>
</evidence>